<dbReference type="PANTHER" id="PTHR30612">
    <property type="entry name" value="SECA INNER MEMBRANE COMPONENT OF SEC PROTEIN SECRETION SYSTEM"/>
    <property type="match status" value="1"/>
</dbReference>
<feature type="domain" description="SecA C-terminal helicase" evidence="3">
    <location>
        <begin position="5"/>
        <end position="36"/>
    </location>
</feature>
<evidence type="ECO:0000259" key="3">
    <source>
        <dbReference type="Pfam" id="PF21090"/>
    </source>
</evidence>
<dbReference type="GO" id="GO:0005886">
    <property type="term" value="C:plasma membrane"/>
    <property type="evidence" value="ECO:0007669"/>
    <property type="project" value="TreeGrafter"/>
</dbReference>
<dbReference type="GO" id="GO:0043952">
    <property type="term" value="P:protein transport by the Sec complex"/>
    <property type="evidence" value="ECO:0007669"/>
    <property type="project" value="TreeGrafter"/>
</dbReference>
<accession>W1YPE1</accession>
<reference evidence="4" key="1">
    <citation type="submission" date="2013-12" db="EMBL/GenBank/DDBJ databases">
        <title>A Varibaculum cambriense genome reconstructed from a premature infant gut community with otherwise low bacterial novelty that shifts toward anaerobic metabolism during the third week of life.</title>
        <authorList>
            <person name="Brown C.T."/>
            <person name="Sharon I."/>
            <person name="Thomas B.C."/>
            <person name="Castelle C.J."/>
            <person name="Morowitz M.J."/>
            <person name="Banfield J.F."/>
        </authorList>
    </citation>
    <scope>NUCLEOTIDE SEQUENCE</scope>
</reference>
<dbReference type="GO" id="GO:0017038">
    <property type="term" value="P:protein import"/>
    <property type="evidence" value="ECO:0007669"/>
    <property type="project" value="InterPro"/>
</dbReference>
<dbReference type="InterPro" id="IPR011116">
    <property type="entry name" value="SecA_Wing/Scaffold"/>
</dbReference>
<dbReference type="GO" id="GO:0006886">
    <property type="term" value="P:intracellular protein transport"/>
    <property type="evidence" value="ECO:0007669"/>
    <property type="project" value="InterPro"/>
</dbReference>
<dbReference type="Pfam" id="PF21090">
    <property type="entry name" value="P-loop_SecA"/>
    <property type="match status" value="1"/>
</dbReference>
<dbReference type="AlphaFoldDB" id="W1YPE1"/>
<feature type="non-terminal residue" evidence="4">
    <location>
        <position position="109"/>
    </location>
</feature>
<dbReference type="GO" id="GO:0031522">
    <property type="term" value="C:cell envelope Sec protein transport complex"/>
    <property type="evidence" value="ECO:0007669"/>
    <property type="project" value="TreeGrafter"/>
</dbReference>
<dbReference type="Pfam" id="PF07516">
    <property type="entry name" value="SecA_SW"/>
    <property type="match status" value="1"/>
</dbReference>
<organism evidence="4">
    <name type="scientific">human gut metagenome</name>
    <dbReference type="NCBI Taxonomy" id="408170"/>
    <lineage>
        <taxon>unclassified sequences</taxon>
        <taxon>metagenomes</taxon>
        <taxon>organismal metagenomes</taxon>
    </lineage>
</organism>
<evidence type="ECO:0000313" key="4">
    <source>
        <dbReference type="EMBL" id="ETJ43059.1"/>
    </source>
</evidence>
<gene>
    <name evidence="4" type="ORF">Q604_UNBC02949G0001</name>
</gene>
<protein>
    <submittedName>
        <fullName evidence="4">Protein translocase subunit SecA</fullName>
    </submittedName>
</protein>
<dbReference type="Gene3D" id="1.10.3060.10">
    <property type="entry name" value="Helical scaffold and wing domains of SecA"/>
    <property type="match status" value="1"/>
</dbReference>
<evidence type="ECO:0000259" key="2">
    <source>
        <dbReference type="Pfam" id="PF07516"/>
    </source>
</evidence>
<dbReference type="PANTHER" id="PTHR30612:SF0">
    <property type="entry name" value="CHLOROPLAST PROTEIN-TRANSPORTING ATPASE"/>
    <property type="match status" value="1"/>
</dbReference>
<feature type="region of interest" description="Disordered" evidence="1">
    <location>
        <begin position="86"/>
        <end position="109"/>
    </location>
</feature>
<proteinExistence type="predicted"/>
<dbReference type="SUPFAM" id="SSF81886">
    <property type="entry name" value="Helical scaffold and wing domains of SecA"/>
    <property type="match status" value="1"/>
</dbReference>
<comment type="caution">
    <text evidence="4">The sequence shown here is derived from an EMBL/GenBank/DDBJ whole genome shotgun (WGS) entry which is preliminary data.</text>
</comment>
<feature type="domain" description="SecA Wing/Scaffold" evidence="2">
    <location>
        <begin position="42"/>
        <end position="86"/>
    </location>
</feature>
<dbReference type="GO" id="GO:0005524">
    <property type="term" value="F:ATP binding"/>
    <property type="evidence" value="ECO:0007669"/>
    <property type="project" value="InterPro"/>
</dbReference>
<feature type="non-terminal residue" evidence="4">
    <location>
        <position position="1"/>
    </location>
</feature>
<dbReference type="EMBL" id="AZMM01002949">
    <property type="protein sequence ID" value="ETJ43059.1"/>
    <property type="molecule type" value="Genomic_DNA"/>
</dbReference>
<dbReference type="InterPro" id="IPR044722">
    <property type="entry name" value="SecA_SF2_C"/>
</dbReference>
<sequence length="109" mass="12431">EVVGIVGESRFYLSMEDDLMRMFASGLAQRIMASDAYPDDVPLESKMVSKAIASAQRQVESRNYEIRKNVLKYDDVMTEQREKGYSELSLGGRREARRRSGRGDRNAFS</sequence>
<evidence type="ECO:0000256" key="1">
    <source>
        <dbReference type="SAM" id="MobiDB-lite"/>
    </source>
</evidence>
<dbReference type="InterPro" id="IPR000185">
    <property type="entry name" value="SecA"/>
</dbReference>
<dbReference type="GO" id="GO:0006605">
    <property type="term" value="P:protein targeting"/>
    <property type="evidence" value="ECO:0007669"/>
    <property type="project" value="InterPro"/>
</dbReference>
<dbReference type="GO" id="GO:0005829">
    <property type="term" value="C:cytosol"/>
    <property type="evidence" value="ECO:0007669"/>
    <property type="project" value="TreeGrafter"/>
</dbReference>
<dbReference type="InterPro" id="IPR036266">
    <property type="entry name" value="SecA_Wing/Scaffold_sf"/>
</dbReference>
<name>W1YPE1_9ZZZZ</name>